<dbReference type="OrthoDB" id="7056571at2"/>
<dbReference type="InterPro" id="IPR050767">
    <property type="entry name" value="Sel1_AlgK"/>
</dbReference>
<dbReference type="AlphaFoldDB" id="A0A1H7PCN5"/>
<dbReference type="InterPro" id="IPR011990">
    <property type="entry name" value="TPR-like_helical_dom_sf"/>
</dbReference>
<dbReference type="Proteomes" id="UP000186015">
    <property type="component" value="Unassembled WGS sequence"/>
</dbReference>
<reference evidence="1 2" key="1">
    <citation type="submission" date="2016-10" db="EMBL/GenBank/DDBJ databases">
        <authorList>
            <person name="de Groot N.N."/>
        </authorList>
    </citation>
    <scope>NUCLEOTIDE SEQUENCE [LARGE SCALE GENOMIC DNA]</scope>
    <source>
        <strain evidence="1 2">KH2T6</strain>
    </source>
</reference>
<protein>
    <recommendedName>
        <fullName evidence="3">Sel1 domain protein repeat-containing protein</fullName>
    </recommendedName>
</protein>
<dbReference type="Pfam" id="PF08238">
    <property type="entry name" value="Sel1"/>
    <property type="match status" value="4"/>
</dbReference>
<organism evidence="1 2">
    <name type="scientific">Ruminococcus albus</name>
    <dbReference type="NCBI Taxonomy" id="1264"/>
    <lineage>
        <taxon>Bacteria</taxon>
        <taxon>Bacillati</taxon>
        <taxon>Bacillota</taxon>
        <taxon>Clostridia</taxon>
        <taxon>Eubacteriales</taxon>
        <taxon>Oscillospiraceae</taxon>
        <taxon>Ruminococcus</taxon>
    </lineage>
</organism>
<dbReference type="RefSeq" id="WP_074835676.1">
    <property type="nucleotide sequence ID" value="NZ_FOAT01000020.1"/>
</dbReference>
<dbReference type="GO" id="GO:0036503">
    <property type="term" value="P:ERAD pathway"/>
    <property type="evidence" value="ECO:0007669"/>
    <property type="project" value="TreeGrafter"/>
</dbReference>
<dbReference type="SUPFAM" id="SSF81901">
    <property type="entry name" value="HCP-like"/>
    <property type="match status" value="1"/>
</dbReference>
<dbReference type="EMBL" id="FOAT01000020">
    <property type="protein sequence ID" value="SEL33218.1"/>
    <property type="molecule type" value="Genomic_DNA"/>
</dbReference>
<dbReference type="PANTHER" id="PTHR11102">
    <property type="entry name" value="SEL-1-LIKE PROTEIN"/>
    <property type="match status" value="1"/>
</dbReference>
<dbReference type="InterPro" id="IPR006597">
    <property type="entry name" value="Sel1-like"/>
</dbReference>
<evidence type="ECO:0008006" key="3">
    <source>
        <dbReference type="Google" id="ProtNLM"/>
    </source>
</evidence>
<dbReference type="Gene3D" id="1.25.40.10">
    <property type="entry name" value="Tetratricopeptide repeat domain"/>
    <property type="match status" value="1"/>
</dbReference>
<sequence>MQNSDYITTEVEKIFSMLDAEELPETHSFLAGIMDDEGFATAEPYDIASTLVECDKPHEFPDVLMEFITDMFETAIEDGNCDAMNDLGAQYYNGSRCFEQSFEKALYYYNMAAENGSRQAQENLGYCYYYGRNMDKPDYEKAFNYFALGAFDGHLISLYKIGDMYLNGYYVKKNEKEAFLIYMRCLDTMTDDAAKIFAGPVYLRLGKMFLNGIGVEQNYKNALICYQKAESFLYDMVADGDTMYKKSLEGTIKGQAQAREKLLAELPDDEWNFD</sequence>
<name>A0A1H7PCN5_RUMAL</name>
<gene>
    <name evidence="1" type="ORF">SAMN05216469_12040</name>
</gene>
<evidence type="ECO:0000313" key="1">
    <source>
        <dbReference type="EMBL" id="SEL33218.1"/>
    </source>
</evidence>
<evidence type="ECO:0000313" key="2">
    <source>
        <dbReference type="Proteomes" id="UP000186015"/>
    </source>
</evidence>
<dbReference type="PANTHER" id="PTHR11102:SF147">
    <property type="entry name" value="SEL1L ADAPTOR SUBUNIT OF ERAD E3 UBIQUITIN LIGASE"/>
    <property type="match status" value="1"/>
</dbReference>
<proteinExistence type="predicted"/>
<accession>A0A1H7PCN5</accession>
<dbReference type="SMART" id="SM00671">
    <property type="entry name" value="SEL1"/>
    <property type="match status" value="4"/>
</dbReference>